<dbReference type="InterPro" id="IPR057326">
    <property type="entry name" value="KR_dom"/>
</dbReference>
<proteinExistence type="inferred from homology"/>
<comment type="caution">
    <text evidence="5">The sequence shown here is derived from an EMBL/GenBank/DDBJ whole genome shotgun (WGS) entry which is preliminary data.</text>
</comment>
<dbReference type="EC" id="1.-.-.-" evidence="5"/>
<dbReference type="Gene3D" id="3.40.50.720">
    <property type="entry name" value="NAD(P)-binding Rossmann-like Domain"/>
    <property type="match status" value="1"/>
</dbReference>
<dbReference type="PRINTS" id="PR00081">
    <property type="entry name" value="GDHRDH"/>
</dbReference>
<evidence type="ECO:0000313" key="5">
    <source>
        <dbReference type="EMBL" id="MFC5386686.1"/>
    </source>
</evidence>
<name>A0ABW0H0L2_9HYPH</name>
<dbReference type="EMBL" id="JBHSLL010000039">
    <property type="protein sequence ID" value="MFC5386686.1"/>
    <property type="molecule type" value="Genomic_DNA"/>
</dbReference>
<dbReference type="Proteomes" id="UP001596016">
    <property type="component" value="Unassembled WGS sequence"/>
</dbReference>
<dbReference type="InterPro" id="IPR002347">
    <property type="entry name" value="SDR_fam"/>
</dbReference>
<keyword evidence="6" id="KW-1185">Reference proteome</keyword>
<organism evidence="5 6">
    <name type="scientific">Aquamicrobium segne</name>
    <dbReference type="NCBI Taxonomy" id="469547"/>
    <lineage>
        <taxon>Bacteria</taxon>
        <taxon>Pseudomonadati</taxon>
        <taxon>Pseudomonadota</taxon>
        <taxon>Alphaproteobacteria</taxon>
        <taxon>Hyphomicrobiales</taxon>
        <taxon>Phyllobacteriaceae</taxon>
        <taxon>Aquamicrobium</taxon>
    </lineage>
</organism>
<feature type="domain" description="Ketoreductase" evidence="4">
    <location>
        <begin position="2"/>
        <end position="173"/>
    </location>
</feature>
<dbReference type="InterPro" id="IPR036291">
    <property type="entry name" value="NAD(P)-bd_dom_sf"/>
</dbReference>
<dbReference type="SUPFAM" id="SSF51735">
    <property type="entry name" value="NAD(P)-binding Rossmann-fold domains"/>
    <property type="match status" value="1"/>
</dbReference>
<accession>A0ABW0H0L2</accession>
<evidence type="ECO:0000313" key="6">
    <source>
        <dbReference type="Proteomes" id="UP001596016"/>
    </source>
</evidence>
<evidence type="ECO:0000259" key="4">
    <source>
        <dbReference type="SMART" id="SM00822"/>
    </source>
</evidence>
<dbReference type="PANTHER" id="PTHR44196:SF1">
    <property type="entry name" value="DEHYDROGENASE_REDUCTASE SDR FAMILY MEMBER 7B"/>
    <property type="match status" value="1"/>
</dbReference>
<dbReference type="Pfam" id="PF00106">
    <property type="entry name" value="adh_short"/>
    <property type="match status" value="1"/>
</dbReference>
<dbReference type="RefSeq" id="WP_378229909.1">
    <property type="nucleotide sequence ID" value="NZ_JBHSLL010000039.1"/>
</dbReference>
<dbReference type="GO" id="GO:0016491">
    <property type="term" value="F:oxidoreductase activity"/>
    <property type="evidence" value="ECO:0007669"/>
    <property type="project" value="UniProtKB-KW"/>
</dbReference>
<protein>
    <submittedName>
        <fullName evidence="5">SDR family oxidoreductase</fullName>
        <ecNumber evidence="5">1.-.-.-</ecNumber>
    </submittedName>
</protein>
<dbReference type="PANTHER" id="PTHR44196">
    <property type="entry name" value="DEHYDROGENASE/REDUCTASE SDR FAMILY MEMBER 7B"/>
    <property type="match status" value="1"/>
</dbReference>
<gene>
    <name evidence="5" type="ORF">ACFPLB_12015</name>
</gene>
<sequence length="237" mass="24521">MKTVLVTGATSGIGRAIALVLAKAGHEVYALGRSRAALSELSSMQAGIVPIAADVTDREALEAALSGLAIDVLVNNAGLMPPLGDFADMNIADIDATLEVNLGAAIVLARLVAPQMRERGSGHIFFTGSTAGHAPSASFSVYSAAKAGIAGFAAALRAEMSPHGVRVTEIVPGRVETALYKDILDAEARKMMYSVTAVVQPDDIAQMVLTVLNLPDRANVSRFDIVPTRPTSPSGGK</sequence>
<dbReference type="SMART" id="SM00822">
    <property type="entry name" value="PKS_KR"/>
    <property type="match status" value="1"/>
</dbReference>
<evidence type="ECO:0000256" key="2">
    <source>
        <dbReference type="ARBA" id="ARBA00023002"/>
    </source>
</evidence>
<reference evidence="6" key="1">
    <citation type="journal article" date="2019" name="Int. J. Syst. Evol. Microbiol.">
        <title>The Global Catalogue of Microorganisms (GCM) 10K type strain sequencing project: providing services to taxonomists for standard genome sequencing and annotation.</title>
        <authorList>
            <consortium name="The Broad Institute Genomics Platform"/>
            <consortium name="The Broad Institute Genome Sequencing Center for Infectious Disease"/>
            <person name="Wu L."/>
            <person name="Ma J."/>
        </authorList>
    </citation>
    <scope>NUCLEOTIDE SEQUENCE [LARGE SCALE GENOMIC DNA]</scope>
    <source>
        <strain evidence="6">CGMCC 4.1415</strain>
    </source>
</reference>
<evidence type="ECO:0000256" key="1">
    <source>
        <dbReference type="ARBA" id="ARBA00006484"/>
    </source>
</evidence>
<dbReference type="PROSITE" id="PS00061">
    <property type="entry name" value="ADH_SHORT"/>
    <property type="match status" value="1"/>
</dbReference>
<comment type="similarity">
    <text evidence="1 3">Belongs to the short-chain dehydrogenases/reductases (SDR) family.</text>
</comment>
<dbReference type="InterPro" id="IPR020904">
    <property type="entry name" value="Sc_DH/Rdtase_CS"/>
</dbReference>
<dbReference type="PRINTS" id="PR00080">
    <property type="entry name" value="SDRFAMILY"/>
</dbReference>
<evidence type="ECO:0000256" key="3">
    <source>
        <dbReference type="RuleBase" id="RU000363"/>
    </source>
</evidence>
<keyword evidence="2 5" id="KW-0560">Oxidoreductase</keyword>